<evidence type="ECO:0000313" key="11">
    <source>
        <dbReference type="Proteomes" id="UP000198614"/>
    </source>
</evidence>
<evidence type="ECO:0000256" key="3">
    <source>
        <dbReference type="ARBA" id="ARBA00022729"/>
    </source>
</evidence>
<keyword evidence="6" id="KW-0326">Glycosidase</keyword>
<feature type="compositionally biased region" description="Low complexity" evidence="8">
    <location>
        <begin position="26"/>
        <end position="66"/>
    </location>
</feature>
<accession>A0A1G7DIM1</accession>
<organism evidence="10 11">
    <name type="scientific">Streptomyces griseoaurantiacus</name>
    <dbReference type="NCBI Taxonomy" id="68213"/>
    <lineage>
        <taxon>Bacteria</taxon>
        <taxon>Bacillati</taxon>
        <taxon>Actinomycetota</taxon>
        <taxon>Actinomycetes</taxon>
        <taxon>Kitasatosporales</taxon>
        <taxon>Streptomycetaceae</taxon>
        <taxon>Streptomyces</taxon>
        <taxon>Streptomyces aurantiacus group</taxon>
    </lineage>
</organism>
<sequence>MRYTTSLSLVAASAALLAPAGPDPAGPVTAVRPRVPAAPAASEHEAAPGGAPAPRGGALRRPSGPAFREPARSRERPALGRRGERVAAAELLAETRHCTPLSHGRYRSDAGGRADIPVCGRHGAVFWKADMDIDCDGRPGRHCNRRTDPHFARSTAFQGADGHRLDAEKVPYIVVPEPSRIWNHRADGIRGGSVAAVIHGDRLEYAVVGDTGPRDIIGEASYAAAKGLGIRPDPRGGGTDGDVTYVVFPDSEVTSLDDHEAAAERGEELARRFLRKAGARRAPATAPSAIAPHRR</sequence>
<evidence type="ECO:0000256" key="7">
    <source>
        <dbReference type="ARBA" id="ARBA00023326"/>
    </source>
</evidence>
<evidence type="ECO:0000256" key="8">
    <source>
        <dbReference type="SAM" id="MobiDB-lite"/>
    </source>
</evidence>
<feature type="compositionally biased region" description="Basic and acidic residues" evidence="8">
    <location>
        <begin position="69"/>
        <end position="83"/>
    </location>
</feature>
<dbReference type="PANTHER" id="PTHR42061">
    <property type="entry name" value="ENDO-CHITOSANASE"/>
    <property type="match status" value="1"/>
</dbReference>
<evidence type="ECO:0000313" key="10">
    <source>
        <dbReference type="EMBL" id="SDE51323.1"/>
    </source>
</evidence>
<feature type="region of interest" description="Disordered" evidence="8">
    <location>
        <begin position="18"/>
        <end position="83"/>
    </location>
</feature>
<dbReference type="AlphaFoldDB" id="A0A1G7DIM1"/>
<protein>
    <submittedName>
        <fullName evidence="10">Chitosanase of glycosyl hydrolase group 75</fullName>
    </submittedName>
</protein>
<feature type="region of interest" description="Disordered" evidence="8">
    <location>
        <begin position="276"/>
        <end position="295"/>
    </location>
</feature>
<evidence type="ECO:0000256" key="9">
    <source>
        <dbReference type="SAM" id="SignalP"/>
    </source>
</evidence>
<dbReference type="EMBL" id="FNAX01000002">
    <property type="protein sequence ID" value="SDE51323.1"/>
    <property type="molecule type" value="Genomic_DNA"/>
</dbReference>
<name>A0A1G7DIM1_9ACTN</name>
<proteinExistence type="predicted"/>
<keyword evidence="5" id="KW-0119">Carbohydrate metabolism</keyword>
<dbReference type="Proteomes" id="UP000198614">
    <property type="component" value="Unassembled WGS sequence"/>
</dbReference>
<feature type="chain" id="PRO_5038488631" evidence="9">
    <location>
        <begin position="26"/>
        <end position="295"/>
    </location>
</feature>
<keyword evidence="4 10" id="KW-0378">Hydrolase</keyword>
<comment type="subcellular location">
    <subcellularLocation>
        <location evidence="1">Secreted</location>
    </subcellularLocation>
</comment>
<dbReference type="Pfam" id="PF07335">
    <property type="entry name" value="Glyco_hydro_75"/>
    <property type="match status" value="1"/>
</dbReference>
<dbReference type="GO" id="GO:0000272">
    <property type="term" value="P:polysaccharide catabolic process"/>
    <property type="evidence" value="ECO:0007669"/>
    <property type="project" value="UniProtKB-KW"/>
</dbReference>
<gene>
    <name evidence="10" type="ORF">SAMN05216260_102205</name>
</gene>
<evidence type="ECO:0000256" key="2">
    <source>
        <dbReference type="ARBA" id="ARBA00022525"/>
    </source>
</evidence>
<evidence type="ECO:0000256" key="6">
    <source>
        <dbReference type="ARBA" id="ARBA00023295"/>
    </source>
</evidence>
<dbReference type="GO" id="GO:0016977">
    <property type="term" value="F:chitosanase activity"/>
    <property type="evidence" value="ECO:0007669"/>
    <property type="project" value="InterPro"/>
</dbReference>
<reference evidence="10 11" key="1">
    <citation type="submission" date="2016-10" db="EMBL/GenBank/DDBJ databases">
        <authorList>
            <person name="de Groot N.N."/>
        </authorList>
    </citation>
    <scope>NUCLEOTIDE SEQUENCE [LARGE SCALE GENOMIC DNA]</scope>
    <source>
        <strain evidence="10 11">CGMCC 4.1859</strain>
    </source>
</reference>
<dbReference type="PANTHER" id="PTHR42061:SF6">
    <property type="entry name" value="ENDO-CHITOSANASE"/>
    <property type="match status" value="1"/>
</dbReference>
<evidence type="ECO:0000256" key="4">
    <source>
        <dbReference type="ARBA" id="ARBA00022801"/>
    </source>
</evidence>
<keyword evidence="7" id="KW-0624">Polysaccharide degradation</keyword>
<feature type="signal peptide" evidence="9">
    <location>
        <begin position="1"/>
        <end position="25"/>
    </location>
</feature>
<keyword evidence="3 9" id="KW-0732">Signal</keyword>
<evidence type="ECO:0000256" key="5">
    <source>
        <dbReference type="ARBA" id="ARBA00023277"/>
    </source>
</evidence>
<dbReference type="InterPro" id="IPR009939">
    <property type="entry name" value="Chitosanase_fungal"/>
</dbReference>
<evidence type="ECO:0000256" key="1">
    <source>
        <dbReference type="ARBA" id="ARBA00004613"/>
    </source>
</evidence>
<dbReference type="GO" id="GO:0005576">
    <property type="term" value="C:extracellular region"/>
    <property type="evidence" value="ECO:0007669"/>
    <property type="project" value="UniProtKB-SubCell"/>
</dbReference>
<keyword evidence="2" id="KW-0964">Secreted</keyword>